<gene>
    <name evidence="1" type="ORF">SAMN06265370_12323</name>
</gene>
<dbReference type="AlphaFoldDB" id="A0A238Z331"/>
<evidence type="ECO:0008006" key="3">
    <source>
        <dbReference type="Google" id="ProtNLM"/>
    </source>
</evidence>
<evidence type="ECO:0000313" key="1">
    <source>
        <dbReference type="EMBL" id="SNR77855.1"/>
    </source>
</evidence>
<dbReference type="RefSeq" id="WP_089273263.1">
    <property type="nucleotide sequence ID" value="NZ_FZNN01000023.1"/>
</dbReference>
<keyword evidence="2" id="KW-1185">Reference proteome</keyword>
<proteinExistence type="predicted"/>
<organism evidence="1 2">
    <name type="scientific">Puniceibacterium sediminis</name>
    <dbReference type="NCBI Taxonomy" id="1608407"/>
    <lineage>
        <taxon>Bacteria</taxon>
        <taxon>Pseudomonadati</taxon>
        <taxon>Pseudomonadota</taxon>
        <taxon>Alphaproteobacteria</taxon>
        <taxon>Rhodobacterales</taxon>
        <taxon>Paracoccaceae</taxon>
        <taxon>Puniceibacterium</taxon>
    </lineage>
</organism>
<dbReference type="EMBL" id="FZNN01000023">
    <property type="protein sequence ID" value="SNR77855.1"/>
    <property type="molecule type" value="Genomic_DNA"/>
</dbReference>
<accession>A0A238Z331</accession>
<dbReference type="Pfam" id="PF08012">
    <property type="entry name" value="DUF1702"/>
    <property type="match status" value="1"/>
</dbReference>
<dbReference type="InterPro" id="IPR012964">
    <property type="entry name" value="DUF1702"/>
</dbReference>
<protein>
    <recommendedName>
        <fullName evidence="3">DUF1702 family protein</fullName>
    </recommendedName>
</protein>
<dbReference type="OrthoDB" id="2530105at2"/>
<reference evidence="1 2" key="1">
    <citation type="submission" date="2017-06" db="EMBL/GenBank/DDBJ databases">
        <authorList>
            <person name="Kim H.J."/>
            <person name="Triplett B.A."/>
        </authorList>
    </citation>
    <scope>NUCLEOTIDE SEQUENCE [LARGE SCALE GENOMIC DNA]</scope>
    <source>
        <strain evidence="1 2">DSM 29052</strain>
    </source>
</reference>
<name>A0A238Z331_9RHOB</name>
<sequence>MSLVNAQDPQTIPAQRPQCGFYLAPLLRLDPKAASLTHLRKGCFDHERYDHLQSICDTFVSGYNLALGVNTLARLEQALDARPGYLAGFLVEGAAMGSAVRDSLSVRGGHLRALQQVFGSRYSYLIQVGTGWALARMPWIGSRLFHQTPPKLFTLTLDGRGFHDAFFRPDRPGLGRMGRGTGLSAKAYDQGIGRALWFRSLARGDLALRLIAKFDPARHNDLAAGLGLAMAYAGPASHELCEVVAEGLSAHRAALAQGAAFAALARITEGLVNDNLETVSRTLTKLSAVEAAALARRGQPAGAPENRAGALMHYEHWRQNVQDQFPARSDAPRAGVQK</sequence>
<dbReference type="Proteomes" id="UP000198417">
    <property type="component" value="Unassembled WGS sequence"/>
</dbReference>
<evidence type="ECO:0000313" key="2">
    <source>
        <dbReference type="Proteomes" id="UP000198417"/>
    </source>
</evidence>